<evidence type="ECO:0000313" key="3">
    <source>
        <dbReference type="Proteomes" id="UP000017836"/>
    </source>
</evidence>
<gene>
    <name evidence="2" type="ORF">AMTR_s00072p00138140</name>
</gene>
<evidence type="ECO:0000256" key="1">
    <source>
        <dbReference type="SAM" id="MobiDB-lite"/>
    </source>
</evidence>
<reference evidence="3" key="1">
    <citation type="journal article" date="2013" name="Science">
        <title>The Amborella genome and the evolution of flowering plants.</title>
        <authorList>
            <consortium name="Amborella Genome Project"/>
        </authorList>
    </citation>
    <scope>NUCLEOTIDE SEQUENCE [LARGE SCALE GENOMIC DNA]</scope>
</reference>
<proteinExistence type="predicted"/>
<accession>W1NTG7</accession>
<evidence type="ECO:0000313" key="2">
    <source>
        <dbReference type="EMBL" id="ERM98445.1"/>
    </source>
</evidence>
<feature type="region of interest" description="Disordered" evidence="1">
    <location>
        <begin position="1"/>
        <end position="41"/>
    </location>
</feature>
<dbReference type="Gramene" id="ERM98445">
    <property type="protein sequence ID" value="ERM98445"/>
    <property type="gene ID" value="AMTR_s00072p00138140"/>
</dbReference>
<organism evidence="2 3">
    <name type="scientific">Amborella trichopoda</name>
    <dbReference type="NCBI Taxonomy" id="13333"/>
    <lineage>
        <taxon>Eukaryota</taxon>
        <taxon>Viridiplantae</taxon>
        <taxon>Streptophyta</taxon>
        <taxon>Embryophyta</taxon>
        <taxon>Tracheophyta</taxon>
        <taxon>Spermatophyta</taxon>
        <taxon>Magnoliopsida</taxon>
        <taxon>Amborellales</taxon>
        <taxon>Amborellaceae</taxon>
        <taxon>Amborella</taxon>
    </lineage>
</organism>
<sequence length="98" mass="10570">MRFGSYVLGSGSGMNRHDHQVTQGPSHDTNEEGADTAAVHTPSTSVLVVDLGCDEEFSSSSSEKALHYSLGQRGRALSIQQELNKGKGNQQQRIAWPT</sequence>
<dbReference type="Proteomes" id="UP000017836">
    <property type="component" value="Unassembled WGS sequence"/>
</dbReference>
<dbReference type="AlphaFoldDB" id="W1NTG7"/>
<name>W1NTG7_AMBTC</name>
<protein>
    <submittedName>
        <fullName evidence="2">Uncharacterized protein</fullName>
    </submittedName>
</protein>
<dbReference type="EMBL" id="KI395332">
    <property type="protein sequence ID" value="ERM98445.1"/>
    <property type="molecule type" value="Genomic_DNA"/>
</dbReference>
<dbReference type="HOGENOM" id="CLU_2336451_0_0_1"/>
<keyword evidence="3" id="KW-1185">Reference proteome</keyword>